<dbReference type="GeneID" id="33356868"/>
<reference evidence="1" key="1">
    <citation type="journal article" date="2017" name="J. Phycol.">
        <title>Analysis of chloroplast genomes and a supermatrix inform reclassification of the Rhodomelaceae (Rhodophyta).</title>
        <authorList>
            <person name="Diaz-Tapia P."/>
            <person name="Maggs C.A."/>
            <person name="West J.A."/>
            <person name="Verbruggen H."/>
        </authorList>
    </citation>
    <scope>NUCLEOTIDE SEQUENCE</scope>
    <source>
        <strain evidence="1">PD550</strain>
    </source>
</reference>
<gene>
    <name evidence="1" type="primary">ConsOrf2</name>
</gene>
<keyword evidence="1" id="KW-0150">Chloroplast</keyword>
<geneLocation type="chloroplast" evidence="1"/>
<accession>A0A1Z1MC14</accession>
<dbReference type="RefSeq" id="YP_009394927.1">
    <property type="nucleotide sequence ID" value="NC_035275.1"/>
</dbReference>
<proteinExistence type="predicted"/>
<evidence type="ECO:0000313" key="1">
    <source>
        <dbReference type="EMBL" id="ARW63489.1"/>
    </source>
</evidence>
<sequence>MNDKYILVRLSNQNSIQLYYIDNSYKNITYSYPVCFSVNLENIDSIFTLLSLFSGINMFSTKHKLYLGQEIFKVQVANGFKQGYIQD</sequence>
<name>A0A1Z1MC14_POLUR</name>
<organism evidence="1">
    <name type="scientific">Polysiphonia urceolata</name>
    <name type="common">Red alga</name>
    <name type="synonym">Conferva urceolata</name>
    <dbReference type="NCBI Taxonomy" id="173545"/>
    <lineage>
        <taxon>Eukaryota</taxon>
        <taxon>Rhodophyta</taxon>
        <taxon>Florideophyceae</taxon>
        <taxon>Rhodymeniophycidae</taxon>
        <taxon>Ceramiales</taxon>
        <taxon>Rhodomelaceae</taxon>
        <taxon>Polysiphonioideae</taxon>
        <taxon>Polysiphonia</taxon>
    </lineage>
</organism>
<protein>
    <submittedName>
        <fullName evidence="1">Uncharacterized protein</fullName>
    </submittedName>
</protein>
<dbReference type="AlphaFoldDB" id="A0A1Z1MC14"/>
<keyword evidence="1" id="KW-0934">Plastid</keyword>
<dbReference type="EMBL" id="MF101428">
    <property type="protein sequence ID" value="ARW63489.1"/>
    <property type="molecule type" value="Genomic_DNA"/>
</dbReference>